<gene>
    <name evidence="2" type="ORF">EDD33_3234</name>
</gene>
<dbReference type="Proteomes" id="UP000281738">
    <property type="component" value="Unassembled WGS sequence"/>
</dbReference>
<comment type="caution">
    <text evidence="2">The sequence shown here is derived from an EMBL/GenBank/DDBJ whole genome shotgun (WGS) entry which is preliminary data.</text>
</comment>
<accession>A0A3N2CXT6</accession>
<feature type="region of interest" description="Disordered" evidence="1">
    <location>
        <begin position="244"/>
        <end position="264"/>
    </location>
</feature>
<reference evidence="2 3" key="1">
    <citation type="submission" date="2018-11" db="EMBL/GenBank/DDBJ databases">
        <title>Sequencing the genomes of 1000 actinobacteria strains.</title>
        <authorList>
            <person name="Klenk H.-P."/>
        </authorList>
    </citation>
    <scope>NUCLEOTIDE SEQUENCE [LARGE SCALE GENOMIC DNA]</scope>
    <source>
        <strain evidence="2 3">DSM 12652</strain>
    </source>
</reference>
<evidence type="ECO:0000313" key="2">
    <source>
        <dbReference type="EMBL" id="ROR92345.1"/>
    </source>
</evidence>
<sequence length="264" mass="27379">MPDPEIVEGDRAGSWLVRLDGRDQSVVDLLDPTRLAFDYVRRTGDVIDAAAAPGDPLRVVHVGGAGLTLPRYVATTRPRSWQVVLEPDEALTARVREELPLPRRSGVRVRPVAGRPGLEALRGAGADLVLVDAYDAGEVPADLVTAEALAVVLEVLAPTGTLVANLSDTAPFTLVRDVVAAASPLVEHVVLGAEPATLKGRRGGNVLLVAGPDGSLGDALRRRAASYAAPYRVLVGREVSDAFGGGAPRHDADPGPPGGVDSAG</sequence>
<dbReference type="SUPFAM" id="SSF53335">
    <property type="entry name" value="S-adenosyl-L-methionine-dependent methyltransferases"/>
    <property type="match status" value="1"/>
</dbReference>
<protein>
    <recommendedName>
        <fullName evidence="4">Spermidine synthase</fullName>
    </recommendedName>
</protein>
<evidence type="ECO:0000313" key="3">
    <source>
        <dbReference type="Proteomes" id="UP000281738"/>
    </source>
</evidence>
<name>A0A3N2CXT6_9ACTN</name>
<organism evidence="2 3">
    <name type="scientific">Nocardioides aurantiacus</name>
    <dbReference type="NCBI Taxonomy" id="86796"/>
    <lineage>
        <taxon>Bacteria</taxon>
        <taxon>Bacillati</taxon>
        <taxon>Actinomycetota</taxon>
        <taxon>Actinomycetes</taxon>
        <taxon>Propionibacteriales</taxon>
        <taxon>Nocardioidaceae</taxon>
        <taxon>Nocardioides</taxon>
    </lineage>
</organism>
<evidence type="ECO:0000256" key="1">
    <source>
        <dbReference type="SAM" id="MobiDB-lite"/>
    </source>
</evidence>
<keyword evidence="3" id="KW-1185">Reference proteome</keyword>
<dbReference type="RefSeq" id="WP_123391977.1">
    <property type="nucleotide sequence ID" value="NZ_RKHO01000001.1"/>
</dbReference>
<dbReference type="NCBIfam" id="NF037959">
    <property type="entry name" value="MFS_SpdSyn"/>
    <property type="match status" value="1"/>
</dbReference>
<proteinExistence type="predicted"/>
<dbReference type="InterPro" id="IPR029063">
    <property type="entry name" value="SAM-dependent_MTases_sf"/>
</dbReference>
<evidence type="ECO:0008006" key="4">
    <source>
        <dbReference type="Google" id="ProtNLM"/>
    </source>
</evidence>
<dbReference type="EMBL" id="RKHO01000001">
    <property type="protein sequence ID" value="ROR92345.1"/>
    <property type="molecule type" value="Genomic_DNA"/>
</dbReference>
<dbReference type="OrthoDB" id="8221452at2"/>
<dbReference type="Gene3D" id="3.40.50.150">
    <property type="entry name" value="Vaccinia Virus protein VP39"/>
    <property type="match status" value="1"/>
</dbReference>
<dbReference type="AlphaFoldDB" id="A0A3N2CXT6"/>